<organism evidence="15 16">
    <name type="scientific">Shewanella hanedai</name>
    <name type="common">Alteromonas hanedai</name>
    <dbReference type="NCBI Taxonomy" id="25"/>
    <lineage>
        <taxon>Bacteria</taxon>
        <taxon>Pseudomonadati</taxon>
        <taxon>Pseudomonadota</taxon>
        <taxon>Gammaproteobacteria</taxon>
        <taxon>Alteromonadales</taxon>
        <taxon>Shewanellaceae</taxon>
        <taxon>Shewanella</taxon>
    </lineage>
</organism>
<evidence type="ECO:0000256" key="8">
    <source>
        <dbReference type="ARBA" id="ARBA00023235"/>
    </source>
</evidence>
<dbReference type="OrthoDB" id="9767721at2"/>
<dbReference type="HAMAP" id="MF_00303">
    <property type="entry name" value="Trigger_factor_Tig"/>
    <property type="match status" value="1"/>
</dbReference>
<keyword evidence="7 11" id="KW-0143">Chaperone</keyword>
<dbReference type="InterPro" id="IPR001179">
    <property type="entry name" value="PPIase_FKBP_dom"/>
</dbReference>
<keyword evidence="6 11" id="KW-0697">Rotamase</keyword>
<dbReference type="PANTHER" id="PTHR30560">
    <property type="entry name" value="TRIGGER FACTOR CHAPERONE AND PEPTIDYL-PROLYL CIS/TRANS ISOMERASE"/>
    <property type="match status" value="1"/>
</dbReference>
<dbReference type="InterPro" id="IPR036611">
    <property type="entry name" value="Trigger_fac_ribosome-bd_sf"/>
</dbReference>
<dbReference type="InterPro" id="IPR027304">
    <property type="entry name" value="Trigger_fact/SurA_dom_sf"/>
</dbReference>
<dbReference type="SUPFAM" id="SSF102735">
    <property type="entry name" value="Trigger factor ribosome-binding domain"/>
    <property type="match status" value="1"/>
</dbReference>
<dbReference type="SUPFAM" id="SSF54534">
    <property type="entry name" value="FKBP-like"/>
    <property type="match status" value="1"/>
</dbReference>
<dbReference type="Proteomes" id="UP000318126">
    <property type="component" value="Unassembled WGS sequence"/>
</dbReference>
<evidence type="ECO:0000256" key="7">
    <source>
        <dbReference type="ARBA" id="ARBA00023186"/>
    </source>
</evidence>
<keyword evidence="11" id="KW-0963">Cytoplasm</keyword>
<dbReference type="InterPro" id="IPR037041">
    <property type="entry name" value="Trigger_fac_C_sf"/>
</dbReference>
<dbReference type="EC" id="5.2.1.8" evidence="3 11"/>
<dbReference type="GO" id="GO:0051083">
    <property type="term" value="P:'de novo' cotranslational protein folding"/>
    <property type="evidence" value="ECO:0007669"/>
    <property type="project" value="TreeGrafter"/>
</dbReference>
<dbReference type="Pfam" id="PF05698">
    <property type="entry name" value="Trigger_C"/>
    <property type="match status" value="1"/>
</dbReference>
<dbReference type="GO" id="GO:0043335">
    <property type="term" value="P:protein unfolding"/>
    <property type="evidence" value="ECO:0007669"/>
    <property type="project" value="TreeGrafter"/>
</dbReference>
<dbReference type="InterPro" id="IPR008880">
    <property type="entry name" value="Trigger_fac_C"/>
</dbReference>
<dbReference type="AlphaFoldDB" id="A0A553JPW3"/>
<dbReference type="Gene3D" id="3.10.50.40">
    <property type="match status" value="1"/>
</dbReference>
<sequence length="434" mass="47617">MQVSVETTQGLERRLTISVPADQIEKAVNDSLKSEAKRARIPGFRPGKVPVSVINKRYGNAIRQDITGEVMQRNFVEAIIAEKLNPAGAPTFIPGESDAENFQFVATFEIYPEVELKGLDAIAVEQPTSVVTDADVDTMIETLRKQHATYEAVERAAGDGDKAKINFVGSIDGEEFEGGKAEDFELQLGSGRMIPGFESGVEGHKAGEEFEIDVTFPEDYHAENLKGKVAKFAITLNEVQAANLPEVNDEFATLFGVAEGGLDALKAEISKNMSRELEQALKANVKEQVLNGLLEQNELDLPSALVAGEVEVLRKQAMQRFGDQAANMPELPADLFTEQAERRVKVGLLLGEVIKTNELKAEDERVQGLIASMASAYEDPSEVVEYYNGNQEMMQNMRNVALEEQAVEALLKTAKVTEKAVNFEEFMNKATQQG</sequence>
<dbReference type="InterPro" id="IPR008881">
    <property type="entry name" value="Trigger_fac_ribosome-bd_bac"/>
</dbReference>
<comment type="function">
    <text evidence="11">Involved in protein export. Acts as a chaperone by maintaining the newly synthesized protein in an open conformation. Functions as a peptidyl-prolyl cis-trans isomerase.</text>
</comment>
<evidence type="ECO:0000256" key="5">
    <source>
        <dbReference type="ARBA" id="ARBA00022618"/>
    </source>
</evidence>
<dbReference type="GO" id="GO:0015031">
    <property type="term" value="P:protein transport"/>
    <property type="evidence" value="ECO:0007669"/>
    <property type="project" value="UniProtKB-UniRule"/>
</dbReference>
<evidence type="ECO:0000256" key="6">
    <source>
        <dbReference type="ARBA" id="ARBA00023110"/>
    </source>
</evidence>
<keyword evidence="8 11" id="KW-0413">Isomerase</keyword>
<comment type="similarity">
    <text evidence="2 11 13">Belongs to the FKBP-type PPIase family. Tig subfamily.</text>
</comment>
<evidence type="ECO:0000313" key="16">
    <source>
        <dbReference type="Proteomes" id="UP000318126"/>
    </source>
</evidence>
<dbReference type="NCBIfam" id="TIGR00115">
    <property type="entry name" value="tig"/>
    <property type="match status" value="1"/>
</dbReference>
<dbReference type="InterPro" id="IPR005215">
    <property type="entry name" value="Trig_fac"/>
</dbReference>
<dbReference type="Pfam" id="PF00254">
    <property type="entry name" value="FKBP_C"/>
    <property type="match status" value="1"/>
</dbReference>
<evidence type="ECO:0000256" key="12">
    <source>
        <dbReference type="PROSITE-ProRule" id="PRU00277"/>
    </source>
</evidence>
<dbReference type="PIRSF" id="PIRSF003095">
    <property type="entry name" value="Trigger_factor"/>
    <property type="match status" value="1"/>
</dbReference>
<comment type="catalytic activity">
    <reaction evidence="1 11 12">
        <text>[protein]-peptidylproline (omega=180) = [protein]-peptidylproline (omega=0)</text>
        <dbReference type="Rhea" id="RHEA:16237"/>
        <dbReference type="Rhea" id="RHEA-COMP:10747"/>
        <dbReference type="Rhea" id="RHEA-COMP:10748"/>
        <dbReference type="ChEBI" id="CHEBI:83833"/>
        <dbReference type="ChEBI" id="CHEBI:83834"/>
        <dbReference type="EC" id="5.2.1.8"/>
    </reaction>
</comment>
<proteinExistence type="inferred from homology"/>
<reference evidence="16" key="1">
    <citation type="submission" date="2019-07" db="EMBL/GenBank/DDBJ databases">
        <title>Shewanella sp. YLB-08 draft genomic sequence.</title>
        <authorList>
            <person name="Yu L."/>
        </authorList>
    </citation>
    <scope>NUCLEOTIDE SEQUENCE [LARGE SCALE GENOMIC DNA]</scope>
    <source>
        <strain evidence="16">JCM 20706</strain>
    </source>
</reference>
<dbReference type="RefSeq" id="WP_144040027.1">
    <property type="nucleotide sequence ID" value="NZ_BMPL01000008.1"/>
</dbReference>
<dbReference type="Pfam" id="PF05697">
    <property type="entry name" value="Trigger_N"/>
    <property type="match status" value="1"/>
</dbReference>
<dbReference type="Gene3D" id="1.10.3120.10">
    <property type="entry name" value="Trigger factor, C-terminal domain"/>
    <property type="match status" value="1"/>
</dbReference>
<dbReference type="PROSITE" id="PS50059">
    <property type="entry name" value="FKBP_PPIASE"/>
    <property type="match status" value="1"/>
</dbReference>
<dbReference type="GO" id="GO:0044183">
    <property type="term" value="F:protein folding chaperone"/>
    <property type="evidence" value="ECO:0007669"/>
    <property type="project" value="TreeGrafter"/>
</dbReference>
<evidence type="ECO:0000256" key="1">
    <source>
        <dbReference type="ARBA" id="ARBA00000971"/>
    </source>
</evidence>
<dbReference type="InterPro" id="IPR046357">
    <property type="entry name" value="PPIase_dom_sf"/>
</dbReference>
<evidence type="ECO:0000256" key="11">
    <source>
        <dbReference type="HAMAP-Rule" id="MF_00303"/>
    </source>
</evidence>
<dbReference type="GO" id="GO:0005737">
    <property type="term" value="C:cytoplasm"/>
    <property type="evidence" value="ECO:0007669"/>
    <property type="project" value="UniProtKB-SubCell"/>
</dbReference>
<gene>
    <name evidence="11" type="primary">tig</name>
    <name evidence="15" type="ORF">FN961_09910</name>
</gene>
<comment type="caution">
    <text evidence="15">The sequence shown here is derived from an EMBL/GenBank/DDBJ whole genome shotgun (WGS) entry which is preliminary data.</text>
</comment>
<dbReference type="Gene3D" id="3.30.70.1050">
    <property type="entry name" value="Trigger factor ribosome-binding domain"/>
    <property type="match status" value="1"/>
</dbReference>
<comment type="subcellular location">
    <subcellularLocation>
        <location evidence="11">Cytoplasm</location>
    </subcellularLocation>
    <text evidence="11">About half TF is bound to the ribosome near the polypeptide exit tunnel while the other half is free in the cytoplasm.</text>
</comment>
<dbReference type="EMBL" id="VKGK01000010">
    <property type="protein sequence ID" value="TRY14411.1"/>
    <property type="molecule type" value="Genomic_DNA"/>
</dbReference>
<comment type="domain">
    <text evidence="11">Consists of 3 domains; the N-terminus binds the ribosome, the middle domain has PPIase activity, while the C-terminus has intrinsic chaperone activity on its own.</text>
</comment>
<accession>A0A553JPW3</accession>
<dbReference type="GO" id="GO:0003755">
    <property type="term" value="F:peptidyl-prolyl cis-trans isomerase activity"/>
    <property type="evidence" value="ECO:0007669"/>
    <property type="project" value="UniProtKB-UniRule"/>
</dbReference>
<dbReference type="FunFam" id="3.10.50.40:FF:000001">
    <property type="entry name" value="Trigger factor"/>
    <property type="match status" value="1"/>
</dbReference>
<feature type="domain" description="PPIase FKBP-type" evidence="14">
    <location>
        <begin position="160"/>
        <end position="245"/>
    </location>
</feature>
<evidence type="ECO:0000259" key="14">
    <source>
        <dbReference type="PROSITE" id="PS50059"/>
    </source>
</evidence>
<keyword evidence="16" id="KW-1185">Reference proteome</keyword>
<name>A0A553JPW3_SHEHA</name>
<dbReference type="SUPFAM" id="SSF109998">
    <property type="entry name" value="Triger factor/SurA peptide-binding domain-like"/>
    <property type="match status" value="1"/>
</dbReference>
<evidence type="ECO:0000256" key="2">
    <source>
        <dbReference type="ARBA" id="ARBA00005464"/>
    </source>
</evidence>
<dbReference type="GO" id="GO:0051301">
    <property type="term" value="P:cell division"/>
    <property type="evidence" value="ECO:0007669"/>
    <property type="project" value="UniProtKB-KW"/>
</dbReference>
<evidence type="ECO:0000313" key="15">
    <source>
        <dbReference type="EMBL" id="TRY14411.1"/>
    </source>
</evidence>
<keyword evidence="5 11" id="KW-0132">Cell division</keyword>
<evidence type="ECO:0000256" key="13">
    <source>
        <dbReference type="RuleBase" id="RU003914"/>
    </source>
</evidence>
<dbReference type="GO" id="GO:0043022">
    <property type="term" value="F:ribosome binding"/>
    <property type="evidence" value="ECO:0007669"/>
    <property type="project" value="TreeGrafter"/>
</dbReference>
<protein>
    <recommendedName>
        <fullName evidence="4 11">Trigger factor</fullName>
        <shortName evidence="11">TF</shortName>
        <ecNumber evidence="3 11">5.2.1.8</ecNumber>
    </recommendedName>
    <alternativeName>
        <fullName evidence="10 11">PPIase</fullName>
    </alternativeName>
</protein>
<evidence type="ECO:0000256" key="10">
    <source>
        <dbReference type="ARBA" id="ARBA00029986"/>
    </source>
</evidence>
<evidence type="ECO:0000256" key="4">
    <source>
        <dbReference type="ARBA" id="ARBA00016902"/>
    </source>
</evidence>
<keyword evidence="9 11" id="KW-0131">Cell cycle</keyword>
<dbReference type="PANTHER" id="PTHR30560:SF3">
    <property type="entry name" value="TRIGGER FACTOR-LIKE PROTEIN TIG, CHLOROPLASTIC"/>
    <property type="match status" value="1"/>
</dbReference>
<evidence type="ECO:0000256" key="9">
    <source>
        <dbReference type="ARBA" id="ARBA00023306"/>
    </source>
</evidence>
<evidence type="ECO:0000256" key="3">
    <source>
        <dbReference type="ARBA" id="ARBA00013194"/>
    </source>
</evidence>